<evidence type="ECO:0000256" key="4">
    <source>
        <dbReference type="PROSITE-ProRule" id="PRU00473"/>
    </source>
</evidence>
<keyword evidence="3" id="KW-0998">Cell outer membrane</keyword>
<dbReference type="CDD" id="cd07185">
    <property type="entry name" value="OmpA_C-like"/>
    <property type="match status" value="1"/>
</dbReference>
<dbReference type="InterPro" id="IPR006665">
    <property type="entry name" value="OmpA-like"/>
</dbReference>
<dbReference type="Pfam" id="PF00691">
    <property type="entry name" value="OmpA"/>
    <property type="match status" value="1"/>
</dbReference>
<evidence type="ECO:0000256" key="6">
    <source>
        <dbReference type="SAM" id="SignalP"/>
    </source>
</evidence>
<accession>A0A5N3SCY1</accession>
<protein>
    <submittedName>
        <fullName evidence="8">OmpA family protein</fullName>
    </submittedName>
</protein>
<evidence type="ECO:0000256" key="2">
    <source>
        <dbReference type="ARBA" id="ARBA00023136"/>
    </source>
</evidence>
<evidence type="ECO:0000256" key="5">
    <source>
        <dbReference type="SAM" id="MobiDB-lite"/>
    </source>
</evidence>
<dbReference type="RefSeq" id="WP_150895387.1">
    <property type="nucleotide sequence ID" value="NZ_VXDD01000001.1"/>
</dbReference>
<keyword evidence="6" id="KW-0732">Signal</keyword>
<dbReference type="InterPro" id="IPR050330">
    <property type="entry name" value="Bact_OuterMem_StrucFunc"/>
</dbReference>
<dbReference type="InterPro" id="IPR036737">
    <property type="entry name" value="OmpA-like_sf"/>
</dbReference>
<dbReference type="PRINTS" id="PR01021">
    <property type="entry name" value="OMPADOMAIN"/>
</dbReference>
<keyword evidence="2 4" id="KW-0472">Membrane</keyword>
<proteinExistence type="predicted"/>
<dbReference type="Gene3D" id="3.30.1330.60">
    <property type="entry name" value="OmpA-like domain"/>
    <property type="match status" value="1"/>
</dbReference>
<sequence>MNNIYGLTVAFGLSILMLATNAYSQGNKGQEVLCYPKQTQDNYHVKLKDNKHIVALNQGSFSVIEKEVNNQEQGSVSSEVLSKACHEYLIRFRDKESNPRYEARVYFDFDQSALTAASKEILDEIVSQHHHGNVLSIKGHTDSTGSEYYNHNLGLERAKRVATYLNNRGIELSELQTESFGESTPLESNSTASGRSMNRRVMVSM</sequence>
<feature type="region of interest" description="Disordered" evidence="5">
    <location>
        <begin position="176"/>
        <end position="205"/>
    </location>
</feature>
<evidence type="ECO:0000256" key="3">
    <source>
        <dbReference type="ARBA" id="ARBA00023237"/>
    </source>
</evidence>
<feature type="compositionally biased region" description="Polar residues" evidence="5">
    <location>
        <begin position="176"/>
        <end position="196"/>
    </location>
</feature>
<comment type="caution">
    <text evidence="8">The sequence shown here is derived from an EMBL/GenBank/DDBJ whole genome shotgun (WGS) entry which is preliminary data.</text>
</comment>
<feature type="chain" id="PRO_5024409080" evidence="6">
    <location>
        <begin position="25"/>
        <end position="205"/>
    </location>
</feature>
<dbReference type="Proteomes" id="UP000326687">
    <property type="component" value="Unassembled WGS sequence"/>
</dbReference>
<dbReference type="PANTHER" id="PTHR30329">
    <property type="entry name" value="STATOR ELEMENT OF FLAGELLAR MOTOR COMPLEX"/>
    <property type="match status" value="1"/>
</dbReference>
<comment type="subcellular location">
    <subcellularLocation>
        <location evidence="1">Cell outer membrane</location>
    </subcellularLocation>
</comment>
<dbReference type="InterPro" id="IPR006664">
    <property type="entry name" value="OMP_bac"/>
</dbReference>
<evidence type="ECO:0000313" key="8">
    <source>
        <dbReference type="EMBL" id="KAB0304192.1"/>
    </source>
</evidence>
<organism evidence="8 9">
    <name type="scientific">Vibrio fortis</name>
    <dbReference type="NCBI Taxonomy" id="212667"/>
    <lineage>
        <taxon>Bacteria</taxon>
        <taxon>Pseudomonadati</taxon>
        <taxon>Pseudomonadota</taxon>
        <taxon>Gammaproteobacteria</taxon>
        <taxon>Vibrionales</taxon>
        <taxon>Vibrionaceae</taxon>
        <taxon>Vibrio</taxon>
    </lineage>
</organism>
<reference evidence="8 9" key="1">
    <citation type="submission" date="2019-09" db="EMBL/GenBank/DDBJ databases">
        <title>Vibrio Fortis S7-72.</title>
        <authorList>
            <person name="Das S.K."/>
        </authorList>
    </citation>
    <scope>NUCLEOTIDE SEQUENCE [LARGE SCALE GENOMIC DNA]</scope>
    <source>
        <strain evidence="8 9">S7-72</strain>
    </source>
</reference>
<evidence type="ECO:0000313" key="9">
    <source>
        <dbReference type="Proteomes" id="UP000326687"/>
    </source>
</evidence>
<evidence type="ECO:0000256" key="1">
    <source>
        <dbReference type="ARBA" id="ARBA00004442"/>
    </source>
</evidence>
<dbReference type="PROSITE" id="PS51123">
    <property type="entry name" value="OMPA_2"/>
    <property type="match status" value="1"/>
</dbReference>
<feature type="signal peptide" evidence="6">
    <location>
        <begin position="1"/>
        <end position="24"/>
    </location>
</feature>
<dbReference type="SUPFAM" id="SSF103088">
    <property type="entry name" value="OmpA-like"/>
    <property type="match status" value="1"/>
</dbReference>
<feature type="domain" description="OmpA-like" evidence="7">
    <location>
        <begin position="94"/>
        <end position="205"/>
    </location>
</feature>
<dbReference type="EMBL" id="VXDD01000001">
    <property type="protein sequence ID" value="KAB0304192.1"/>
    <property type="molecule type" value="Genomic_DNA"/>
</dbReference>
<dbReference type="GO" id="GO:0009279">
    <property type="term" value="C:cell outer membrane"/>
    <property type="evidence" value="ECO:0007669"/>
    <property type="project" value="UniProtKB-SubCell"/>
</dbReference>
<evidence type="ECO:0000259" key="7">
    <source>
        <dbReference type="PROSITE" id="PS51123"/>
    </source>
</evidence>
<gene>
    <name evidence="8" type="ORF">F2Z80_09680</name>
</gene>
<dbReference type="PANTHER" id="PTHR30329:SF21">
    <property type="entry name" value="LIPOPROTEIN YIAD-RELATED"/>
    <property type="match status" value="1"/>
</dbReference>
<dbReference type="AlphaFoldDB" id="A0A5N3SCY1"/>
<name>A0A5N3SCY1_9VIBR</name>